<evidence type="ECO:0000313" key="3">
    <source>
        <dbReference type="Proteomes" id="UP001489004"/>
    </source>
</evidence>
<feature type="compositionally biased region" description="Low complexity" evidence="1">
    <location>
        <begin position="131"/>
        <end position="142"/>
    </location>
</feature>
<comment type="caution">
    <text evidence="2">The sequence shown here is derived from an EMBL/GenBank/DDBJ whole genome shotgun (WGS) entry which is preliminary data.</text>
</comment>
<evidence type="ECO:0000256" key="1">
    <source>
        <dbReference type="SAM" id="MobiDB-lite"/>
    </source>
</evidence>
<sequence length="178" mass="18792">MLAQTQPVEQRVGDTDLLIETPVLPALPPAEPRHTPEQQAQIVVPKFKQALDIGSTALLQPPASKAYQSRRLPFLYGSPEYLQDAEAACMLAGGEPDALSDSMEDEPDGVRHPADFKSMLEAALRGETAVPGASPAMSDSGSSSGGSGPGGPVIAAANRHLNQQVVKEHIVFEPRAYA</sequence>
<name>A0AAW1QDY5_9CHLO</name>
<gene>
    <name evidence="2" type="ORF">WJX72_000136</name>
</gene>
<keyword evidence="3" id="KW-1185">Reference proteome</keyword>
<dbReference type="EMBL" id="JALJOR010000003">
    <property type="protein sequence ID" value="KAK9819599.1"/>
    <property type="molecule type" value="Genomic_DNA"/>
</dbReference>
<feature type="region of interest" description="Disordered" evidence="1">
    <location>
        <begin position="128"/>
        <end position="155"/>
    </location>
</feature>
<dbReference type="AlphaFoldDB" id="A0AAW1QDY5"/>
<organism evidence="2 3">
    <name type="scientific">[Myrmecia] bisecta</name>
    <dbReference type="NCBI Taxonomy" id="41462"/>
    <lineage>
        <taxon>Eukaryota</taxon>
        <taxon>Viridiplantae</taxon>
        <taxon>Chlorophyta</taxon>
        <taxon>core chlorophytes</taxon>
        <taxon>Trebouxiophyceae</taxon>
        <taxon>Trebouxiales</taxon>
        <taxon>Trebouxiaceae</taxon>
        <taxon>Myrmecia</taxon>
    </lineage>
</organism>
<proteinExistence type="predicted"/>
<accession>A0AAW1QDY5</accession>
<reference evidence="2 3" key="1">
    <citation type="journal article" date="2024" name="Nat. Commun.">
        <title>Phylogenomics reveals the evolutionary origins of lichenization in chlorophyte algae.</title>
        <authorList>
            <person name="Puginier C."/>
            <person name="Libourel C."/>
            <person name="Otte J."/>
            <person name="Skaloud P."/>
            <person name="Haon M."/>
            <person name="Grisel S."/>
            <person name="Petersen M."/>
            <person name="Berrin J.G."/>
            <person name="Delaux P.M."/>
            <person name="Dal Grande F."/>
            <person name="Keller J."/>
        </authorList>
    </citation>
    <scope>NUCLEOTIDE SEQUENCE [LARGE SCALE GENOMIC DNA]</scope>
    <source>
        <strain evidence="2 3">SAG 2043</strain>
    </source>
</reference>
<dbReference type="Proteomes" id="UP001489004">
    <property type="component" value="Unassembled WGS sequence"/>
</dbReference>
<protein>
    <submittedName>
        <fullName evidence="2">Uncharacterized protein</fullName>
    </submittedName>
</protein>
<evidence type="ECO:0000313" key="2">
    <source>
        <dbReference type="EMBL" id="KAK9819599.1"/>
    </source>
</evidence>